<feature type="region of interest" description="Disordered" evidence="1">
    <location>
        <begin position="171"/>
        <end position="191"/>
    </location>
</feature>
<accession>A0AAP0AU14</accession>
<name>A0AAP0AU14_9ASPA</name>
<organism evidence="2 3">
    <name type="scientific">Platanthera zijinensis</name>
    <dbReference type="NCBI Taxonomy" id="2320716"/>
    <lineage>
        <taxon>Eukaryota</taxon>
        <taxon>Viridiplantae</taxon>
        <taxon>Streptophyta</taxon>
        <taxon>Embryophyta</taxon>
        <taxon>Tracheophyta</taxon>
        <taxon>Spermatophyta</taxon>
        <taxon>Magnoliopsida</taxon>
        <taxon>Liliopsida</taxon>
        <taxon>Asparagales</taxon>
        <taxon>Orchidaceae</taxon>
        <taxon>Orchidoideae</taxon>
        <taxon>Orchideae</taxon>
        <taxon>Orchidinae</taxon>
        <taxon>Platanthera</taxon>
    </lineage>
</organism>
<evidence type="ECO:0000256" key="1">
    <source>
        <dbReference type="SAM" id="MobiDB-lite"/>
    </source>
</evidence>
<comment type="caution">
    <text evidence="2">The sequence shown here is derived from an EMBL/GenBank/DDBJ whole genome shotgun (WGS) entry which is preliminary data.</text>
</comment>
<dbReference type="Proteomes" id="UP001418222">
    <property type="component" value="Unassembled WGS sequence"/>
</dbReference>
<gene>
    <name evidence="2" type="ORF">KSP39_PZI024061</name>
</gene>
<proteinExistence type="predicted"/>
<protein>
    <submittedName>
        <fullName evidence="2">Uncharacterized protein</fullName>
    </submittedName>
</protein>
<sequence>MRALILGIKGLEHTSRSLDHFGAEADPRVQCLGLPPPFPFDRPKQLPLSSLGRLPPPFPHSSPKTDSYPFLLTVIGHPPSPPFSSRTKSSVHPLILIPNHRRPLPSQLSRLQHPHSLTIQQIQKNSSYFPHFHLRQSPENVSGHLRWSITTFPFISHHFEFSGDRQKISTATTTTTGSHLRPPPSSTKPATTTITQTTLHYPTILHLLN</sequence>
<reference evidence="2 3" key="1">
    <citation type="journal article" date="2022" name="Nat. Plants">
        <title>Genomes of leafy and leafless Platanthera orchids illuminate the evolution of mycoheterotrophy.</title>
        <authorList>
            <person name="Li M.H."/>
            <person name="Liu K.W."/>
            <person name="Li Z."/>
            <person name="Lu H.C."/>
            <person name="Ye Q.L."/>
            <person name="Zhang D."/>
            <person name="Wang J.Y."/>
            <person name="Li Y.F."/>
            <person name="Zhong Z.M."/>
            <person name="Liu X."/>
            <person name="Yu X."/>
            <person name="Liu D.K."/>
            <person name="Tu X.D."/>
            <person name="Liu B."/>
            <person name="Hao Y."/>
            <person name="Liao X.Y."/>
            <person name="Jiang Y.T."/>
            <person name="Sun W.H."/>
            <person name="Chen J."/>
            <person name="Chen Y.Q."/>
            <person name="Ai Y."/>
            <person name="Zhai J.W."/>
            <person name="Wu S.S."/>
            <person name="Zhou Z."/>
            <person name="Hsiao Y.Y."/>
            <person name="Wu W.L."/>
            <person name="Chen Y.Y."/>
            <person name="Lin Y.F."/>
            <person name="Hsu J.L."/>
            <person name="Li C.Y."/>
            <person name="Wang Z.W."/>
            <person name="Zhao X."/>
            <person name="Zhong W.Y."/>
            <person name="Ma X.K."/>
            <person name="Ma L."/>
            <person name="Huang J."/>
            <person name="Chen G.Z."/>
            <person name="Huang M.Z."/>
            <person name="Huang L."/>
            <person name="Peng D.H."/>
            <person name="Luo Y.B."/>
            <person name="Zou S.Q."/>
            <person name="Chen S.P."/>
            <person name="Lan S."/>
            <person name="Tsai W.C."/>
            <person name="Van de Peer Y."/>
            <person name="Liu Z.J."/>
        </authorList>
    </citation>
    <scope>NUCLEOTIDE SEQUENCE [LARGE SCALE GENOMIC DNA]</scope>
    <source>
        <strain evidence="2">Lor287</strain>
    </source>
</reference>
<evidence type="ECO:0000313" key="3">
    <source>
        <dbReference type="Proteomes" id="UP001418222"/>
    </source>
</evidence>
<evidence type="ECO:0000313" key="2">
    <source>
        <dbReference type="EMBL" id="KAK8914535.1"/>
    </source>
</evidence>
<dbReference type="EMBL" id="JBBWWQ010000021">
    <property type="protein sequence ID" value="KAK8914535.1"/>
    <property type="molecule type" value="Genomic_DNA"/>
</dbReference>
<keyword evidence="3" id="KW-1185">Reference proteome</keyword>
<dbReference type="AlphaFoldDB" id="A0AAP0AU14"/>